<feature type="domain" description="RRM" evidence="3">
    <location>
        <begin position="8"/>
        <end position="76"/>
    </location>
</feature>
<dbReference type="VEuPathDB" id="FungiDB:DEHA2C11990g"/>
<keyword evidence="1 2" id="KW-0694">RNA-binding</keyword>
<dbReference type="Gene3D" id="3.30.70.330">
    <property type="match status" value="1"/>
</dbReference>
<evidence type="ECO:0000256" key="2">
    <source>
        <dbReference type="PROSITE-ProRule" id="PRU00176"/>
    </source>
</evidence>
<dbReference type="InterPro" id="IPR012677">
    <property type="entry name" value="Nucleotide-bd_a/b_plait_sf"/>
</dbReference>
<organism evidence="4 5">
    <name type="scientific">Debaryomyces hansenii (strain ATCC 36239 / CBS 767 / BCRC 21394 / JCM 1990 / NBRC 0083 / IGC 2968)</name>
    <name type="common">Yeast</name>
    <name type="synonym">Torulaspora hansenii</name>
    <dbReference type="NCBI Taxonomy" id="284592"/>
    <lineage>
        <taxon>Eukaryota</taxon>
        <taxon>Fungi</taxon>
        <taxon>Dikarya</taxon>
        <taxon>Ascomycota</taxon>
        <taxon>Saccharomycotina</taxon>
        <taxon>Pichiomycetes</taxon>
        <taxon>Debaryomycetaceae</taxon>
        <taxon>Debaryomyces</taxon>
    </lineage>
</organism>
<dbReference type="STRING" id="284592.Q6BUC2"/>
<dbReference type="GO" id="GO:0003723">
    <property type="term" value="F:RNA binding"/>
    <property type="evidence" value="ECO:0007669"/>
    <property type="project" value="UniProtKB-UniRule"/>
</dbReference>
<dbReference type="GeneID" id="2900254"/>
<dbReference type="InterPro" id="IPR035979">
    <property type="entry name" value="RBD_domain_sf"/>
</dbReference>
<evidence type="ECO:0000313" key="5">
    <source>
        <dbReference type="Proteomes" id="UP000000599"/>
    </source>
</evidence>
<dbReference type="RefSeq" id="XP_458197.1">
    <property type="nucleotide sequence ID" value="XM_458197.1"/>
</dbReference>
<name>Q6BUC2_DEBHA</name>
<dbReference type="PANTHER" id="PTHR45880:SF1">
    <property type="entry name" value="RNA-BINDING MOTIF PROTEIN, X-LINKED 2"/>
    <property type="match status" value="1"/>
</dbReference>
<dbReference type="HOGENOM" id="CLU_012062_25_3_1"/>
<evidence type="ECO:0000256" key="1">
    <source>
        <dbReference type="ARBA" id="ARBA00022884"/>
    </source>
</evidence>
<dbReference type="InterPro" id="IPR000504">
    <property type="entry name" value="RRM_dom"/>
</dbReference>
<protein>
    <submittedName>
        <fullName evidence="4">DEHA2C11990p</fullName>
    </submittedName>
</protein>
<keyword evidence="5" id="KW-1185">Reference proteome</keyword>
<dbReference type="Pfam" id="PF00076">
    <property type="entry name" value="RRM_1"/>
    <property type="match status" value="1"/>
</dbReference>
<proteinExistence type="predicted"/>
<dbReference type="PANTHER" id="PTHR45880">
    <property type="entry name" value="RNA-BINDING MOTIF PROTEIN, X-LINKED 2"/>
    <property type="match status" value="1"/>
</dbReference>
<gene>
    <name evidence="4" type="ordered locus">DEHA2C11990g</name>
</gene>
<dbReference type="eggNOG" id="KOG0114">
    <property type="taxonomic scope" value="Eukaryota"/>
</dbReference>
<dbReference type="GO" id="GO:0071011">
    <property type="term" value="C:precatalytic spliceosome"/>
    <property type="evidence" value="ECO:0007669"/>
    <property type="project" value="TreeGrafter"/>
</dbReference>
<dbReference type="OrthoDB" id="275748at2759"/>
<dbReference type="InParanoid" id="Q6BUC2"/>
<dbReference type="OMA" id="VLYYRSN"/>
<evidence type="ECO:0000259" key="3">
    <source>
        <dbReference type="PROSITE" id="PS50102"/>
    </source>
</evidence>
<dbReference type="GO" id="GO:0000398">
    <property type="term" value="P:mRNA splicing, via spliceosome"/>
    <property type="evidence" value="ECO:0007669"/>
    <property type="project" value="TreeGrafter"/>
</dbReference>
<dbReference type="EMBL" id="CR382135">
    <property type="protein sequence ID" value="CAG86273.1"/>
    <property type="molecule type" value="Genomic_DNA"/>
</dbReference>
<dbReference type="Proteomes" id="UP000000599">
    <property type="component" value="Chromosome C"/>
</dbReference>
<evidence type="ECO:0000313" key="4">
    <source>
        <dbReference type="EMBL" id="CAG86273.1"/>
    </source>
</evidence>
<dbReference type="PROSITE" id="PS50102">
    <property type="entry name" value="RRM"/>
    <property type="match status" value="1"/>
</dbReference>
<reference evidence="4 5" key="1">
    <citation type="journal article" date="2004" name="Nature">
        <title>Genome evolution in yeasts.</title>
        <authorList>
            <consortium name="Genolevures"/>
            <person name="Dujon B."/>
            <person name="Sherman D."/>
            <person name="Fischer G."/>
            <person name="Durrens P."/>
            <person name="Casaregola S."/>
            <person name="Lafontaine I."/>
            <person name="de Montigny J."/>
            <person name="Marck C."/>
            <person name="Neuveglise C."/>
            <person name="Talla E."/>
            <person name="Goffard N."/>
            <person name="Frangeul L."/>
            <person name="Aigle M."/>
            <person name="Anthouard V."/>
            <person name="Babour A."/>
            <person name="Barbe V."/>
            <person name="Barnay S."/>
            <person name="Blanchin S."/>
            <person name="Beckerich J.M."/>
            <person name="Beyne E."/>
            <person name="Bleykasten C."/>
            <person name="Boisrame A."/>
            <person name="Boyer J."/>
            <person name="Cattolico L."/>
            <person name="Confanioleri F."/>
            <person name="de Daruvar A."/>
            <person name="Despons L."/>
            <person name="Fabre E."/>
            <person name="Fairhead C."/>
            <person name="Ferry-Dumazet H."/>
            <person name="Groppi A."/>
            <person name="Hantraye F."/>
            <person name="Hennequin C."/>
            <person name="Jauniaux N."/>
            <person name="Joyet P."/>
            <person name="Kachouri R."/>
            <person name="Kerrest A."/>
            <person name="Koszul R."/>
            <person name="Lemaire M."/>
            <person name="Lesur I."/>
            <person name="Ma L."/>
            <person name="Muller H."/>
            <person name="Nicaud J.M."/>
            <person name="Nikolski M."/>
            <person name="Oztas S."/>
            <person name="Ozier-Kalogeropoulos O."/>
            <person name="Pellenz S."/>
            <person name="Potier S."/>
            <person name="Richard G.F."/>
            <person name="Straub M.L."/>
            <person name="Suleau A."/>
            <person name="Swennene D."/>
            <person name="Tekaia F."/>
            <person name="Wesolowski-Louvel M."/>
            <person name="Westhof E."/>
            <person name="Wirth B."/>
            <person name="Zeniou-Meyer M."/>
            <person name="Zivanovic I."/>
            <person name="Bolotin-Fukuhara M."/>
            <person name="Thierry A."/>
            <person name="Bouchier C."/>
            <person name="Caudron B."/>
            <person name="Scarpelli C."/>
            <person name="Gaillardin C."/>
            <person name="Weissenbach J."/>
            <person name="Wincker P."/>
            <person name="Souciet J.L."/>
        </authorList>
    </citation>
    <scope>NUCLEOTIDE SEQUENCE [LARGE SCALE GENOMIC DNA]</scope>
    <source>
        <strain evidence="5">ATCC 36239 / CBS 767 / BCRC 21394 / JCM 1990 / NBRC 0083 / IGC 2968</strain>
    </source>
</reference>
<dbReference type="SUPFAM" id="SSF54928">
    <property type="entry name" value="RNA-binding domain, RBD"/>
    <property type="match status" value="1"/>
</dbReference>
<dbReference type="InterPro" id="IPR051847">
    <property type="entry name" value="RNA_proc/Spliceosome_comp"/>
</dbReference>
<dbReference type="GO" id="GO:0071013">
    <property type="term" value="C:catalytic step 2 spliceosome"/>
    <property type="evidence" value="ECO:0007669"/>
    <property type="project" value="TreeGrafter"/>
</dbReference>
<dbReference type="AlphaFoldDB" id="Q6BUC2"/>
<sequence>MSTTNDFPIVLVKNLPYDVSTKSLYELAGNFGNIHQIRIPVDEQNKGTCFIVYNNLSNAIRASKSLNGINFQGRYLVSMHYSVDKSKLSEEDFKYRKEQLEKLKLEHSI</sequence>
<dbReference type="GO" id="GO:0005686">
    <property type="term" value="C:U2 snRNP"/>
    <property type="evidence" value="ECO:0007669"/>
    <property type="project" value="EnsemblFungi"/>
</dbReference>
<dbReference type="KEGG" id="dha:DEHA2C11990g"/>
<dbReference type="SMART" id="SM00360">
    <property type="entry name" value="RRM"/>
    <property type="match status" value="1"/>
</dbReference>
<accession>Q6BUC2</accession>